<evidence type="ECO:0000313" key="2">
    <source>
        <dbReference type="EMBL" id="KDP30337.1"/>
    </source>
</evidence>
<name>A0A067K2J1_JATCU</name>
<sequence>MGSQVPSSSYSPARDFERSMNPSHPSPLNRQVEQERGPPSPLRSETAISLLLVGARGQLIWWVSFIGAV</sequence>
<evidence type="ECO:0000313" key="3">
    <source>
        <dbReference type="Proteomes" id="UP000027138"/>
    </source>
</evidence>
<dbReference type="AlphaFoldDB" id="A0A067K2J1"/>
<keyword evidence="3" id="KW-1185">Reference proteome</keyword>
<feature type="region of interest" description="Disordered" evidence="1">
    <location>
        <begin position="1"/>
        <end position="43"/>
    </location>
</feature>
<feature type="compositionally biased region" description="Polar residues" evidence="1">
    <location>
        <begin position="1"/>
        <end position="11"/>
    </location>
</feature>
<gene>
    <name evidence="2" type="ORF">JCGZ_17484</name>
</gene>
<evidence type="ECO:0000256" key="1">
    <source>
        <dbReference type="SAM" id="MobiDB-lite"/>
    </source>
</evidence>
<reference evidence="2 3" key="1">
    <citation type="journal article" date="2014" name="PLoS ONE">
        <title>Global Analysis of Gene Expression Profiles in Physic Nut (Jatropha curcas L.) Seedlings Exposed to Salt Stress.</title>
        <authorList>
            <person name="Zhang L."/>
            <person name="Zhang C."/>
            <person name="Wu P."/>
            <person name="Chen Y."/>
            <person name="Li M."/>
            <person name="Jiang H."/>
            <person name="Wu G."/>
        </authorList>
    </citation>
    <scope>NUCLEOTIDE SEQUENCE [LARGE SCALE GENOMIC DNA]</scope>
    <source>
        <strain evidence="3">cv. GZQX0401</strain>
        <tissue evidence="2">Young leaves</tissue>
    </source>
</reference>
<dbReference type="Proteomes" id="UP000027138">
    <property type="component" value="Unassembled WGS sequence"/>
</dbReference>
<organism evidence="2 3">
    <name type="scientific">Jatropha curcas</name>
    <name type="common">Barbados nut</name>
    <dbReference type="NCBI Taxonomy" id="180498"/>
    <lineage>
        <taxon>Eukaryota</taxon>
        <taxon>Viridiplantae</taxon>
        <taxon>Streptophyta</taxon>
        <taxon>Embryophyta</taxon>
        <taxon>Tracheophyta</taxon>
        <taxon>Spermatophyta</taxon>
        <taxon>Magnoliopsida</taxon>
        <taxon>eudicotyledons</taxon>
        <taxon>Gunneridae</taxon>
        <taxon>Pentapetalae</taxon>
        <taxon>rosids</taxon>
        <taxon>fabids</taxon>
        <taxon>Malpighiales</taxon>
        <taxon>Euphorbiaceae</taxon>
        <taxon>Crotonoideae</taxon>
        <taxon>Jatropheae</taxon>
        <taxon>Jatropha</taxon>
    </lineage>
</organism>
<feature type="compositionally biased region" description="Polar residues" evidence="1">
    <location>
        <begin position="20"/>
        <end position="31"/>
    </location>
</feature>
<protein>
    <submittedName>
        <fullName evidence="2">Uncharacterized protein</fullName>
    </submittedName>
</protein>
<proteinExistence type="predicted"/>
<dbReference type="EMBL" id="KK914693">
    <property type="protein sequence ID" value="KDP30337.1"/>
    <property type="molecule type" value="Genomic_DNA"/>
</dbReference>
<accession>A0A067K2J1</accession>